<reference evidence="3" key="1">
    <citation type="submission" date="2020-06" db="EMBL/GenBank/DDBJ databases">
        <authorList>
            <person name="Li T."/>
            <person name="Hu X."/>
            <person name="Zhang T."/>
            <person name="Song X."/>
            <person name="Zhang H."/>
            <person name="Dai N."/>
            <person name="Sheng W."/>
            <person name="Hou X."/>
            <person name="Wei L."/>
        </authorList>
    </citation>
    <scope>NUCLEOTIDE SEQUENCE</scope>
    <source>
        <strain evidence="3">KEN1</strain>
        <tissue evidence="3">Leaf</tissue>
    </source>
</reference>
<dbReference type="EMBL" id="JACGWN010000015">
    <property type="protein sequence ID" value="KAL0401795.1"/>
    <property type="molecule type" value="Genomic_DNA"/>
</dbReference>
<comment type="caution">
    <text evidence="3">The sequence shown here is derived from an EMBL/GenBank/DDBJ whole genome shotgun (WGS) entry which is preliminary data.</text>
</comment>
<dbReference type="GO" id="GO:0000145">
    <property type="term" value="C:exocyst"/>
    <property type="evidence" value="ECO:0007669"/>
    <property type="project" value="UniProtKB-UniRule"/>
</dbReference>
<evidence type="ECO:0000256" key="2">
    <source>
        <dbReference type="SAM" id="MobiDB-lite"/>
    </source>
</evidence>
<dbReference type="PANTHER" id="PTHR14146">
    <property type="entry name" value="EXOCYST COMPLEX COMPONENT 4"/>
    <property type="match status" value="1"/>
</dbReference>
<keyword evidence="1" id="KW-0653">Protein transport</keyword>
<dbReference type="PANTHER" id="PTHR14146:SF0">
    <property type="entry name" value="EXOCYST COMPLEX COMPONENT 4"/>
    <property type="match status" value="1"/>
</dbReference>
<proteinExistence type="inferred from homology"/>
<dbReference type="GO" id="GO:0090522">
    <property type="term" value="P:vesicle tethering involved in exocytosis"/>
    <property type="evidence" value="ECO:0007669"/>
    <property type="project" value="UniProtKB-UniRule"/>
</dbReference>
<keyword evidence="1" id="KW-0268">Exocytosis</keyword>
<keyword evidence="1" id="KW-0813">Transport</keyword>
<sequence length="868" mass="96557">MPAVLVQVSIGPSIRLKVLDLERFRPTLMNWFHSCQTYAQPNSMGLTFRSVGIRCDIETPLNISGKHNEIHCQLDEFLSYSSTQYYLIKIKIGEWQRANSIGFWSPITTETKPLQFQTLPGEWPALPSGNRWFLLLEPYLRVSYLVGSSGFVNLTERPFLILESSTVPLMLITGRICMLMSQAAYVVCISFPLDILKHDHQRLRPTIHEIITTKIKAQAGRLIGPGPGLGHAALPLATGLHHLKGRLESPQLLKQKRQNGVSVTGALLMTSPVSHVMSPNGTAQIAAKKLLDSILDTIVRIFENHVIIGELLESKSSQQANLNTPKAMAADINWNHDSDASHATGGYTIGFSLSVLQSECQHLICEILRATPEAASADAAAQTARLASKVPAKDKSDGSEDGLTFAFRFTDASVSTNQGADHVRQGWRRGSNVLQEGYGTGAVLPEQGIYLAASVYRPVIQFTDKVASMLPEKFSQPGPSFISPRASAASYTSSIEKGRPVLQGLLAIDILAKEVLGWAQATPKFADDITNYVQTFLERTYERCRTSYMEAVLEKQSYMLIGRHDIDNLLRLDPASECLPNALDQRFREGIGSDSESSGVEMELSKILLDLRPIRQENLIRDDNKLILLASLSDSLEYVADSIERLGRSSSKAYDQVEENTTHHSRKKGAPPKDLESFAEEYRKLAIDCLKVLRMEMQLETIFHMQEMTNRQYLDDQDAEEPDDFIISLTSQITRRDEEMTPYVADVKRNYIFGGICGIAANLSLKALAEMNSINLFGVQQICRNSIALEQALAAISSIDSEEVQMRLDRVRTYYELLNMPFEALLAFISEHGDLFTAEEYTNLLEIQVPGREIPADAQNRVAEILSG</sequence>
<feature type="region of interest" description="Disordered" evidence="2">
    <location>
        <begin position="650"/>
        <end position="673"/>
    </location>
</feature>
<gene>
    <name evidence="3" type="ORF">Slati_4209400</name>
</gene>
<organism evidence="3">
    <name type="scientific">Sesamum latifolium</name>
    <dbReference type="NCBI Taxonomy" id="2727402"/>
    <lineage>
        <taxon>Eukaryota</taxon>
        <taxon>Viridiplantae</taxon>
        <taxon>Streptophyta</taxon>
        <taxon>Embryophyta</taxon>
        <taxon>Tracheophyta</taxon>
        <taxon>Spermatophyta</taxon>
        <taxon>Magnoliopsida</taxon>
        <taxon>eudicotyledons</taxon>
        <taxon>Gunneridae</taxon>
        <taxon>Pentapetalae</taxon>
        <taxon>asterids</taxon>
        <taxon>lamiids</taxon>
        <taxon>Lamiales</taxon>
        <taxon>Pedaliaceae</taxon>
        <taxon>Sesamum</taxon>
    </lineage>
</organism>
<dbReference type="InterPro" id="IPR039682">
    <property type="entry name" value="Sec8/EXOC4"/>
</dbReference>
<reference evidence="3" key="2">
    <citation type="journal article" date="2024" name="Plant">
        <title>Genomic evolution and insights into agronomic trait innovations of Sesamum species.</title>
        <authorList>
            <person name="Miao H."/>
            <person name="Wang L."/>
            <person name="Qu L."/>
            <person name="Liu H."/>
            <person name="Sun Y."/>
            <person name="Le M."/>
            <person name="Wang Q."/>
            <person name="Wei S."/>
            <person name="Zheng Y."/>
            <person name="Lin W."/>
            <person name="Duan Y."/>
            <person name="Cao H."/>
            <person name="Xiong S."/>
            <person name="Wang X."/>
            <person name="Wei L."/>
            <person name="Li C."/>
            <person name="Ma Q."/>
            <person name="Ju M."/>
            <person name="Zhao R."/>
            <person name="Li G."/>
            <person name="Mu C."/>
            <person name="Tian Q."/>
            <person name="Mei H."/>
            <person name="Zhang T."/>
            <person name="Gao T."/>
            <person name="Zhang H."/>
        </authorList>
    </citation>
    <scope>NUCLEOTIDE SEQUENCE</scope>
    <source>
        <strain evidence="3">KEN1</strain>
    </source>
</reference>
<accession>A0AAW2TAL5</accession>
<dbReference type="GO" id="GO:0006893">
    <property type="term" value="P:Golgi to plasma membrane transport"/>
    <property type="evidence" value="ECO:0007669"/>
    <property type="project" value="TreeGrafter"/>
</dbReference>
<dbReference type="AlphaFoldDB" id="A0AAW2TAL5"/>
<evidence type="ECO:0000256" key="1">
    <source>
        <dbReference type="RuleBase" id="RU367079"/>
    </source>
</evidence>
<comment type="function">
    <text evidence="1">Component of the exocyst complex involved in the docking of exocytic vesicles with fusion sites on the plasma membrane.</text>
</comment>
<dbReference type="GO" id="GO:0006612">
    <property type="term" value="P:protein targeting to membrane"/>
    <property type="evidence" value="ECO:0007669"/>
    <property type="project" value="UniProtKB-UniRule"/>
</dbReference>
<name>A0AAW2TAL5_9LAMI</name>
<protein>
    <recommendedName>
        <fullName evidence="1">Exocyst complex component Sec8</fullName>
    </recommendedName>
</protein>
<dbReference type="GO" id="GO:0015031">
    <property type="term" value="P:protein transport"/>
    <property type="evidence" value="ECO:0007669"/>
    <property type="project" value="UniProtKB-KW"/>
</dbReference>
<comment type="similarity">
    <text evidence="1">Belongs to the SEC8 family.</text>
</comment>
<evidence type="ECO:0000313" key="3">
    <source>
        <dbReference type="EMBL" id="KAL0401795.1"/>
    </source>
</evidence>